<dbReference type="RefSeq" id="XP_038064868.1">
    <property type="nucleotide sequence ID" value="XM_038208940.1"/>
</dbReference>
<feature type="region of interest" description="Disordered" evidence="1">
    <location>
        <begin position="312"/>
        <end position="331"/>
    </location>
</feature>
<evidence type="ECO:0000313" key="3">
    <source>
        <dbReference type="Proteomes" id="UP000887568"/>
    </source>
</evidence>
<feature type="compositionally biased region" description="Low complexity" evidence="1">
    <location>
        <begin position="312"/>
        <end position="325"/>
    </location>
</feature>
<dbReference type="SMART" id="SM00671">
    <property type="entry name" value="SEL1"/>
    <property type="match status" value="8"/>
</dbReference>
<dbReference type="InterPro" id="IPR011990">
    <property type="entry name" value="TPR-like_helical_dom_sf"/>
</dbReference>
<proteinExistence type="predicted"/>
<dbReference type="InterPro" id="IPR006597">
    <property type="entry name" value="Sel1-like"/>
</dbReference>
<dbReference type="OMA" id="PTPQQTF"/>
<dbReference type="SUPFAM" id="SSF81901">
    <property type="entry name" value="HCP-like"/>
    <property type="match status" value="3"/>
</dbReference>
<evidence type="ECO:0000313" key="2">
    <source>
        <dbReference type="EnsemblMetazoa" id="XP_038064868.1"/>
    </source>
</evidence>
<dbReference type="AlphaFoldDB" id="A0A914AMP7"/>
<dbReference type="GeneID" id="119735234"/>
<reference evidence="2" key="1">
    <citation type="submission" date="2022-11" db="UniProtKB">
        <authorList>
            <consortium name="EnsemblMetazoa"/>
        </authorList>
    </citation>
    <scope>IDENTIFICATION</scope>
</reference>
<organism evidence="2 3">
    <name type="scientific">Patiria miniata</name>
    <name type="common">Bat star</name>
    <name type="synonym">Asterina miniata</name>
    <dbReference type="NCBI Taxonomy" id="46514"/>
    <lineage>
        <taxon>Eukaryota</taxon>
        <taxon>Metazoa</taxon>
        <taxon>Echinodermata</taxon>
        <taxon>Eleutherozoa</taxon>
        <taxon>Asterozoa</taxon>
        <taxon>Asteroidea</taxon>
        <taxon>Valvatacea</taxon>
        <taxon>Valvatida</taxon>
        <taxon>Asterinidae</taxon>
        <taxon>Patiria</taxon>
    </lineage>
</organism>
<dbReference type="InterPro" id="IPR013320">
    <property type="entry name" value="ConA-like_dom_sf"/>
</dbReference>
<dbReference type="SUPFAM" id="SSF49899">
    <property type="entry name" value="Concanavalin A-like lectins/glucanases"/>
    <property type="match status" value="1"/>
</dbReference>
<dbReference type="Proteomes" id="UP000887568">
    <property type="component" value="Unplaced"/>
</dbReference>
<dbReference type="OrthoDB" id="272077at2759"/>
<dbReference type="Gene3D" id="1.25.40.10">
    <property type="entry name" value="Tetratricopeptide repeat domain"/>
    <property type="match status" value="3"/>
</dbReference>
<name>A0A914AMP7_PATMI</name>
<dbReference type="InterPro" id="IPR042756">
    <property type="entry name" value="Sel-1L3"/>
</dbReference>
<keyword evidence="3" id="KW-1185">Reference proteome</keyword>
<dbReference type="Pfam" id="PF08238">
    <property type="entry name" value="Sel1"/>
    <property type="match status" value="9"/>
</dbReference>
<accession>A0A914AMP7</accession>
<dbReference type="EnsemblMetazoa" id="XM_038208940.1">
    <property type="protein sequence ID" value="XP_038064868.1"/>
    <property type="gene ID" value="LOC119735234"/>
</dbReference>
<dbReference type="PANTHER" id="PTHR44444">
    <property type="entry name" value="PROTEIN SEL-1 HOMOLOG 3"/>
    <property type="match status" value="1"/>
</dbReference>
<protein>
    <submittedName>
        <fullName evidence="2">Uncharacterized protein</fullName>
    </submittedName>
</protein>
<dbReference type="PANTHER" id="PTHR44444:SF6">
    <property type="entry name" value="LAMININ G DOMAIN-CONTAINING PROTEIN"/>
    <property type="match status" value="1"/>
</dbReference>
<sequence length="884" mass="100833">MDLSKRQILSCVHWNNLNCYEKAHVKGVYPVKVLPVYQRQRRNYEANMCLSWDAWIKLKYFNEGKVLRCEVEKENVQLVDFPVAFSDANSGITKDLPPFQDIGLINQQQRHRFNPQFTISTMVYLLEYCRSDLCSIMHRKSQTNNNYITPLLFLTRKGLIHVQVVLENGQAFGMLSNYRIPLKQWVRVVYKQDGSKWTLSVSSGHNLTNVVVSGSMFPKPVRYEEGEGLIYLGGSSVSKAFRGFIADTWLWRTTVAKKDPHLNSSSPILMDRISSYITSCDALQERMLTVYETYQSQRLSLIPQNSCSNSLSSLLPSSSQSSSSSDIHPPVCQPWERRPPKGYRHLWSALKTAAWRSKYYKESFEFIGRRLHEKALQYLAAGGLSTIPVILPVLRQASCYGNHKSSYMLGTLYAGGINVDADQNEAYLYWLVAAQAGNRLAMLALANHHYQGLNAASKDYDFSYNYLKRLADLTVKDRERHDADGVLTEYVRLTDTDSLQVHKGEGGDHFLWLKYQATKGIAQAQLDMARILFWGQRGIDRDVQQAVDLYRLYLMENPLDEVVQYDYGIIHLQGQGTEKNVEKALEHLNKSAELGHAPAYTALGWYAINFQRDMKAAAKYFDIAARMGHRDAMHNLGYMYKSGQYPGKPADEAKALLYFQKAADRGHIDSAGVVAEIYSQGSTGVERSSYKAVFWSRLVCEQNPEIGMALRKGLDAYLEGSWGESIVYYMMVAETGLEVAQFNLAHLCEEDHDGQVSAYVRTDCVWKYYNLSSHATQPHVISQLKMGDFYYYGHHGDEDKSSAVRYYAMAAKRHEPQAQFNLAYLVEEGTQIDTTVWKSLRVPSDVYNTDDKTQLIMTLYRRCRDGGNKIPTCRVAWLCFEYNS</sequence>
<dbReference type="Gene3D" id="2.60.120.200">
    <property type="match status" value="1"/>
</dbReference>
<evidence type="ECO:0000256" key="1">
    <source>
        <dbReference type="SAM" id="MobiDB-lite"/>
    </source>
</evidence>